<feature type="domain" description="DUF5709" evidence="2">
    <location>
        <begin position="89"/>
        <end position="137"/>
    </location>
</feature>
<dbReference type="Pfam" id="PF18970">
    <property type="entry name" value="DUF5709"/>
    <property type="match status" value="1"/>
</dbReference>
<feature type="compositionally biased region" description="Acidic residues" evidence="1">
    <location>
        <begin position="71"/>
        <end position="83"/>
    </location>
</feature>
<name>A0A4R4PLL6_9ACTN</name>
<dbReference type="InterPro" id="IPR043763">
    <property type="entry name" value="DUF5709"/>
</dbReference>
<feature type="compositionally biased region" description="Acidic residues" evidence="1">
    <location>
        <begin position="136"/>
        <end position="150"/>
    </location>
</feature>
<organism evidence="3 4">
    <name type="scientific">Kribbella albertanoniae</name>
    <dbReference type="NCBI Taxonomy" id="1266829"/>
    <lineage>
        <taxon>Bacteria</taxon>
        <taxon>Bacillati</taxon>
        <taxon>Actinomycetota</taxon>
        <taxon>Actinomycetes</taxon>
        <taxon>Propionibacteriales</taxon>
        <taxon>Kribbellaceae</taxon>
        <taxon>Kribbella</taxon>
    </lineage>
</organism>
<proteinExistence type="predicted"/>
<keyword evidence="4" id="KW-1185">Reference proteome</keyword>
<gene>
    <name evidence="3" type="ORF">E1261_29480</name>
</gene>
<feature type="region of interest" description="Disordered" evidence="1">
    <location>
        <begin position="1"/>
        <end position="109"/>
    </location>
</feature>
<dbReference type="RefSeq" id="WP_132412252.1">
    <property type="nucleotide sequence ID" value="NZ_SMKA01000175.1"/>
</dbReference>
<comment type="caution">
    <text evidence="3">The sequence shown here is derived from an EMBL/GenBank/DDBJ whole genome shotgun (WGS) entry which is preliminary data.</text>
</comment>
<protein>
    <recommendedName>
        <fullName evidence="2">DUF5709 domain-containing protein</fullName>
    </recommendedName>
</protein>
<evidence type="ECO:0000259" key="2">
    <source>
        <dbReference type="Pfam" id="PF18970"/>
    </source>
</evidence>
<dbReference type="EMBL" id="SMKA01000175">
    <property type="protein sequence ID" value="TDC22992.1"/>
    <property type="molecule type" value="Genomic_DNA"/>
</dbReference>
<reference evidence="3 4" key="1">
    <citation type="submission" date="2019-03" db="EMBL/GenBank/DDBJ databases">
        <title>Draft genome sequences of novel Actinobacteria.</title>
        <authorList>
            <person name="Sahin N."/>
            <person name="Ay H."/>
            <person name="Saygin H."/>
        </authorList>
    </citation>
    <scope>NUCLEOTIDE SEQUENCE [LARGE SCALE GENOMIC DNA]</scope>
    <source>
        <strain evidence="3 4">JCM 30547</strain>
    </source>
</reference>
<dbReference type="OrthoDB" id="3212066at2"/>
<dbReference type="AlphaFoldDB" id="A0A4R4PLL6"/>
<evidence type="ECO:0000256" key="1">
    <source>
        <dbReference type="SAM" id="MobiDB-lite"/>
    </source>
</evidence>
<feature type="region of interest" description="Disordered" evidence="1">
    <location>
        <begin position="129"/>
        <end position="167"/>
    </location>
</feature>
<evidence type="ECO:0000313" key="3">
    <source>
        <dbReference type="EMBL" id="TDC22992.1"/>
    </source>
</evidence>
<dbReference type="Proteomes" id="UP000295075">
    <property type="component" value="Unassembled WGS sequence"/>
</dbReference>
<accession>A0A4R4PLL6</accession>
<evidence type="ECO:0000313" key="4">
    <source>
        <dbReference type="Proteomes" id="UP000295075"/>
    </source>
</evidence>
<sequence length="167" mass="18034">MTENNREDYGSYSVDDEDQLQAEDTLNDRGVDDLLDEGYSPPEKWSAGEGFGTTADEALQGESLDQRIAQEEPDVDPYAEQAEDVGGPEVGTRRSGRLVAPDEGSHADIDSDLVAEDIGFDGAAASAEEAAVHVVDDEENFELEDDDDTDLSAYENVDLGDVTDPEN</sequence>